<dbReference type="PROSITE" id="PS00745">
    <property type="entry name" value="RF_PROK_I"/>
    <property type="match status" value="1"/>
</dbReference>
<dbReference type="Proteomes" id="UP000187455">
    <property type="component" value="Unassembled WGS sequence"/>
</dbReference>
<sequence>MNSRELTTLSKELAAVQDIAIHYKKINSHMKELQDLIEIYNFEQVDMKELIQEDMDELVSQIVQTETDLLRELIPKDSLDSNNVILEVRAGTGGDEASLFAAEIVEMYQKYCIFHKWKTSLLSKIEENGMVKRVPATENQGRIHTSTVTVAVLPQVTNTEININPSDIKMDSYRASGKGGQNVNTTDSAVRLTHIPTGIVVENQEERSQLRNKEKAMKILYARIYDRAQSKIKAERRLARNSLIGSGDRSEKCRTYNFPQNRVTDHRISKSIHNIQGVMNGLLIDQFIDQLRLEYDLDKLSSFDVSLSPSLN</sequence>
<dbReference type="Pfam" id="PF00472">
    <property type="entry name" value="RF-1"/>
    <property type="match status" value="1"/>
</dbReference>
<dbReference type="Gene3D" id="3.30.70.1660">
    <property type="match status" value="2"/>
</dbReference>
<evidence type="ECO:0000256" key="1">
    <source>
        <dbReference type="ARBA" id="ARBA00010835"/>
    </source>
</evidence>
<comment type="caution">
    <text evidence="5">The sequence shown here is derived from an EMBL/GenBank/DDBJ whole genome shotgun (WGS) entry which is preliminary data.</text>
</comment>
<keyword evidence="3" id="KW-0648">Protein biosynthesis</keyword>
<proteinExistence type="inferred from homology"/>
<dbReference type="GO" id="GO:0032543">
    <property type="term" value="P:mitochondrial translation"/>
    <property type="evidence" value="ECO:0007669"/>
    <property type="project" value="UniProtKB-ARBA"/>
</dbReference>
<feature type="domain" description="Prokaryotic-type class I peptide chain release factors" evidence="4">
    <location>
        <begin position="174"/>
        <end position="190"/>
    </location>
</feature>
<dbReference type="AlphaFoldDB" id="A0A1R0H076"/>
<dbReference type="InterPro" id="IPR045853">
    <property type="entry name" value="Pep_chain_release_fac_I_sf"/>
</dbReference>
<dbReference type="SMART" id="SM00937">
    <property type="entry name" value="PCRF"/>
    <property type="match status" value="1"/>
</dbReference>
<reference evidence="5 6" key="1">
    <citation type="journal article" date="2016" name="Mol. Biol. Evol.">
        <title>Genome-Wide Survey of Gut Fungi (Harpellales) Reveals the First Horizontally Transferred Ubiquitin Gene from a Mosquito Host.</title>
        <authorList>
            <person name="Wang Y."/>
            <person name="White M.M."/>
            <person name="Kvist S."/>
            <person name="Moncalvo J.M."/>
        </authorList>
    </citation>
    <scope>NUCLEOTIDE SEQUENCE [LARGE SCALE GENOMIC DNA]</scope>
    <source>
        <strain evidence="5 6">ALG-7-W6</strain>
    </source>
</reference>
<evidence type="ECO:0000256" key="2">
    <source>
        <dbReference type="ARBA" id="ARBA00022481"/>
    </source>
</evidence>
<dbReference type="GO" id="GO:0003747">
    <property type="term" value="F:translation release factor activity"/>
    <property type="evidence" value="ECO:0007669"/>
    <property type="project" value="InterPro"/>
</dbReference>
<gene>
    <name evidence="5" type="ORF">AYI68_g3326</name>
</gene>
<protein>
    <submittedName>
        <fullName evidence="5">Peptide chain release factor 1</fullName>
    </submittedName>
</protein>
<dbReference type="Gene3D" id="6.10.140.1950">
    <property type="match status" value="1"/>
</dbReference>
<comment type="similarity">
    <text evidence="1">Belongs to the prokaryotic/mitochondrial release factor family.</text>
</comment>
<dbReference type="SUPFAM" id="SSF75620">
    <property type="entry name" value="Release factor"/>
    <property type="match status" value="1"/>
</dbReference>
<dbReference type="FunFam" id="3.30.160.20:FF:000004">
    <property type="entry name" value="Peptide chain release factor 1"/>
    <property type="match status" value="1"/>
</dbReference>
<evidence type="ECO:0000313" key="6">
    <source>
        <dbReference type="Proteomes" id="UP000187455"/>
    </source>
</evidence>
<keyword evidence="2" id="KW-0488">Methylation</keyword>
<evidence type="ECO:0000313" key="5">
    <source>
        <dbReference type="EMBL" id="OLY82552.1"/>
    </source>
</evidence>
<evidence type="ECO:0000259" key="4">
    <source>
        <dbReference type="PROSITE" id="PS00745"/>
    </source>
</evidence>
<dbReference type="InterPro" id="IPR050057">
    <property type="entry name" value="Prokaryotic/Mito_RF"/>
</dbReference>
<accession>A0A1R0H076</accession>
<dbReference type="Gene3D" id="3.30.160.20">
    <property type="match status" value="1"/>
</dbReference>
<name>A0A1R0H076_9FUNG</name>
<keyword evidence="6" id="KW-1185">Reference proteome</keyword>
<dbReference type="InterPro" id="IPR005139">
    <property type="entry name" value="PCRF"/>
</dbReference>
<dbReference type="OrthoDB" id="2019491at2759"/>
<dbReference type="PANTHER" id="PTHR43804:SF7">
    <property type="entry name" value="LD18447P"/>
    <property type="match status" value="1"/>
</dbReference>
<dbReference type="InterPro" id="IPR000352">
    <property type="entry name" value="Pep_chain_release_fac_I"/>
</dbReference>
<dbReference type="EMBL" id="LSSL01001426">
    <property type="protein sequence ID" value="OLY82552.1"/>
    <property type="molecule type" value="Genomic_DNA"/>
</dbReference>
<organism evidence="5 6">
    <name type="scientific">Smittium mucronatum</name>
    <dbReference type="NCBI Taxonomy" id="133383"/>
    <lineage>
        <taxon>Eukaryota</taxon>
        <taxon>Fungi</taxon>
        <taxon>Fungi incertae sedis</taxon>
        <taxon>Zoopagomycota</taxon>
        <taxon>Kickxellomycotina</taxon>
        <taxon>Harpellomycetes</taxon>
        <taxon>Harpellales</taxon>
        <taxon>Legeriomycetaceae</taxon>
        <taxon>Smittium</taxon>
    </lineage>
</organism>
<dbReference type="PANTHER" id="PTHR43804">
    <property type="entry name" value="LD18447P"/>
    <property type="match status" value="1"/>
</dbReference>
<dbReference type="STRING" id="133383.A0A1R0H076"/>
<dbReference type="GO" id="GO:0005739">
    <property type="term" value="C:mitochondrion"/>
    <property type="evidence" value="ECO:0007669"/>
    <property type="project" value="GOC"/>
</dbReference>
<evidence type="ECO:0000256" key="3">
    <source>
        <dbReference type="ARBA" id="ARBA00022917"/>
    </source>
</evidence>
<dbReference type="Pfam" id="PF03462">
    <property type="entry name" value="PCRF"/>
    <property type="match status" value="1"/>
</dbReference>